<evidence type="ECO:0000313" key="2">
    <source>
        <dbReference type="EMBL" id="KAK1363627.1"/>
    </source>
</evidence>
<comment type="caution">
    <text evidence="2">The sequence shown here is derived from an EMBL/GenBank/DDBJ whole genome shotgun (WGS) entry which is preliminary data.</text>
</comment>
<reference evidence="2" key="2">
    <citation type="submission" date="2023-05" db="EMBL/GenBank/DDBJ databases">
        <authorList>
            <person name="Schelkunov M.I."/>
        </authorList>
    </citation>
    <scope>NUCLEOTIDE SEQUENCE</scope>
    <source>
        <strain evidence="2">Hsosn_3</strain>
        <tissue evidence="2">Leaf</tissue>
    </source>
</reference>
<dbReference type="EMBL" id="JAUIZM010000009">
    <property type="protein sequence ID" value="KAK1363627.1"/>
    <property type="molecule type" value="Genomic_DNA"/>
</dbReference>
<dbReference type="PANTHER" id="PTHR31066">
    <property type="entry name" value="OS05G0427100 PROTEIN-RELATED"/>
    <property type="match status" value="1"/>
</dbReference>
<keyword evidence="3" id="KW-1185">Reference proteome</keyword>
<proteinExistence type="predicted"/>
<organism evidence="2 3">
    <name type="scientific">Heracleum sosnowskyi</name>
    <dbReference type="NCBI Taxonomy" id="360622"/>
    <lineage>
        <taxon>Eukaryota</taxon>
        <taxon>Viridiplantae</taxon>
        <taxon>Streptophyta</taxon>
        <taxon>Embryophyta</taxon>
        <taxon>Tracheophyta</taxon>
        <taxon>Spermatophyta</taxon>
        <taxon>Magnoliopsida</taxon>
        <taxon>eudicotyledons</taxon>
        <taxon>Gunneridae</taxon>
        <taxon>Pentapetalae</taxon>
        <taxon>asterids</taxon>
        <taxon>campanulids</taxon>
        <taxon>Apiales</taxon>
        <taxon>Apiaceae</taxon>
        <taxon>Apioideae</taxon>
        <taxon>apioid superclade</taxon>
        <taxon>Tordylieae</taxon>
        <taxon>Tordyliinae</taxon>
        <taxon>Heracleum</taxon>
    </lineage>
</organism>
<reference evidence="2" key="1">
    <citation type="submission" date="2023-02" db="EMBL/GenBank/DDBJ databases">
        <title>Genome of toxic invasive species Heracleum sosnowskyi carries increased number of genes despite the absence of recent whole-genome duplications.</title>
        <authorList>
            <person name="Schelkunov M."/>
            <person name="Shtratnikova V."/>
            <person name="Makarenko M."/>
            <person name="Klepikova A."/>
            <person name="Omelchenko D."/>
            <person name="Novikova G."/>
            <person name="Obukhova E."/>
            <person name="Bogdanov V."/>
            <person name="Penin A."/>
            <person name="Logacheva M."/>
        </authorList>
    </citation>
    <scope>NUCLEOTIDE SEQUENCE</scope>
    <source>
        <strain evidence="2">Hsosn_3</strain>
        <tissue evidence="2">Leaf</tissue>
    </source>
</reference>
<dbReference type="InterPro" id="IPR053198">
    <property type="entry name" value="Gynoecium_Dev_Regulator"/>
</dbReference>
<protein>
    <submittedName>
        <fullName evidence="2">Hyphal wall protein</fullName>
    </submittedName>
</protein>
<evidence type="ECO:0000259" key="1">
    <source>
        <dbReference type="SMART" id="SM00666"/>
    </source>
</evidence>
<evidence type="ECO:0000313" key="3">
    <source>
        <dbReference type="Proteomes" id="UP001237642"/>
    </source>
</evidence>
<sequence>MDTSSPPSTTTLPPLPNTKLRLMVSYGGQIIPRADKKSLFYSSGETRIVAVDRRTTLTNLNTFMAHLSRTLFNNRRFILKYQVPSEDIDSLISVTSDEDLANMIEEHERAVSCSSGPARIRLFLFPTKPESVGTVLLDPKSDSWFNDALKSSMMIRGQSEDVGNGLLGFDGLGLLDSDGNGDGVPNGGGGGGDGKNGVMDFGSESMVLENNSSFGSTGSSTSMSTLPIIGAFGEEDKKKVTVASSGSLDSDNSVASAVSHPKTGFHHDQAVHVSSLDAKVSLNAVKPESVILEPSSLIQMKNAAQVSSYQLPPAPEEKLHQQVQYIHSGGHYVSQYPTGPLPFSSYYPVYQPQLHQQHVPYPSNPPNPPYPVYLLPARPNQSYNMSASHNLNIAATIAPSRPPLHPQTSFVSNQVAYKEVAPAPVPPELTPDSYWSAAPSIQKQQLLDPLESYQQSLPVASDPLVTPNSDTEIVVDDLAYAQIYKSQPPAPATTPSYEAMTNTAKVLLSETSTPLHGTSLQSKRPNV</sequence>
<accession>A0AAD8HCN7</accession>
<name>A0AAD8HCN7_9APIA</name>
<dbReference type="InterPro" id="IPR000270">
    <property type="entry name" value="PB1_dom"/>
</dbReference>
<gene>
    <name evidence="2" type="ORF">POM88_039188</name>
</gene>
<dbReference type="CDD" id="cd06410">
    <property type="entry name" value="PB1_UP2"/>
    <property type="match status" value="1"/>
</dbReference>
<dbReference type="AlphaFoldDB" id="A0AAD8HCN7"/>
<feature type="domain" description="PB1" evidence="1">
    <location>
        <begin position="34"/>
        <end position="127"/>
    </location>
</feature>
<dbReference type="SMART" id="SM00666">
    <property type="entry name" value="PB1"/>
    <property type="match status" value="1"/>
</dbReference>
<dbReference type="Proteomes" id="UP001237642">
    <property type="component" value="Unassembled WGS sequence"/>
</dbReference>
<dbReference type="PANTHER" id="PTHR31066:SF88">
    <property type="entry name" value="PB1 DOMAIN-CONTAINING PROTEIN"/>
    <property type="match status" value="1"/>
</dbReference>
<dbReference type="SUPFAM" id="SSF54277">
    <property type="entry name" value="CAD &amp; PB1 domains"/>
    <property type="match status" value="1"/>
</dbReference>
<dbReference type="Gene3D" id="3.10.20.90">
    <property type="entry name" value="Phosphatidylinositol 3-kinase Catalytic Subunit, Chain A, domain 1"/>
    <property type="match status" value="1"/>
</dbReference>
<dbReference type="Pfam" id="PF00564">
    <property type="entry name" value="PB1"/>
    <property type="match status" value="1"/>
</dbReference>